<name>A0A0F3RT06_9LACO</name>
<dbReference type="RefSeq" id="WP_045807282.1">
    <property type="nucleotide sequence ID" value="NZ_JZCR01000015.1"/>
</dbReference>
<dbReference type="EMBL" id="JZCR01000015">
    <property type="protein sequence ID" value="KJW12744.1"/>
    <property type="molecule type" value="Genomic_DNA"/>
</dbReference>
<accession>A0A0F3RT06</accession>
<reference evidence="2 3" key="1">
    <citation type="submission" date="2015-03" db="EMBL/GenBank/DDBJ databases">
        <authorList>
            <person name="Zheng J."/>
            <person name="Ganezle M."/>
        </authorList>
    </citation>
    <scope>NUCLEOTIDE SEQUENCE [LARGE SCALE GENOMIC DNA]</scope>
    <source>
        <strain evidence="2 3">LP38</strain>
    </source>
</reference>
<feature type="transmembrane region" description="Helical" evidence="1">
    <location>
        <begin position="12"/>
        <end position="31"/>
    </location>
</feature>
<gene>
    <name evidence="2" type="ORF">VC81_06570</name>
</gene>
<dbReference type="AlphaFoldDB" id="A0A0F3RT06"/>
<comment type="caution">
    <text evidence="2">The sequence shown here is derived from an EMBL/GenBank/DDBJ whole genome shotgun (WGS) entry which is preliminary data.</text>
</comment>
<evidence type="ECO:0008006" key="4">
    <source>
        <dbReference type="Google" id="ProtNLM"/>
    </source>
</evidence>
<dbReference type="Proteomes" id="UP000033491">
    <property type="component" value="Unassembled WGS sequence"/>
</dbReference>
<evidence type="ECO:0000256" key="1">
    <source>
        <dbReference type="SAM" id="Phobius"/>
    </source>
</evidence>
<evidence type="ECO:0000313" key="3">
    <source>
        <dbReference type="Proteomes" id="UP000033491"/>
    </source>
</evidence>
<keyword evidence="1" id="KW-0812">Transmembrane</keyword>
<keyword evidence="1" id="KW-0472">Membrane</keyword>
<dbReference type="PATRIC" id="fig|216463.3.peg.413"/>
<evidence type="ECO:0000313" key="2">
    <source>
        <dbReference type="EMBL" id="KJW12744.1"/>
    </source>
</evidence>
<proteinExistence type="predicted"/>
<feature type="transmembrane region" description="Helical" evidence="1">
    <location>
        <begin position="37"/>
        <end position="59"/>
    </location>
</feature>
<protein>
    <recommendedName>
        <fullName evidence="4">Exosortase</fullName>
    </recommendedName>
</protein>
<sequence length="63" mass="6887">MSSADFDVKIKLIILVSIGILVLLGILLGLLHRDRHFSKYLVGPLGVIVVLVAILESLLTIHQ</sequence>
<keyword evidence="1" id="KW-1133">Transmembrane helix</keyword>
<organism evidence="2 3">
    <name type="scientific">Levilactobacillus spicheri</name>
    <dbReference type="NCBI Taxonomy" id="216463"/>
    <lineage>
        <taxon>Bacteria</taxon>
        <taxon>Bacillati</taxon>
        <taxon>Bacillota</taxon>
        <taxon>Bacilli</taxon>
        <taxon>Lactobacillales</taxon>
        <taxon>Lactobacillaceae</taxon>
        <taxon>Levilactobacillus</taxon>
    </lineage>
</organism>